<accession>F0Q7Q8</accession>
<dbReference type="GeneID" id="34238351"/>
<protein>
    <recommendedName>
        <fullName evidence="3">Nucleotidyltransferase family protein</fullName>
    </recommendedName>
</protein>
<sequence>MTTQFLRDIASNPANAAILGRWNTLAPELPNAWLVAGCLFQTIWNLQSDRPAGADIKDYDIFYFDDRDLSEAGEKAAQAHADSVLSDLGITVEVANQARVHLWYPQHFARPCPPLTSSEDGIRRFLVLESCVGVQPGKCHAPNGVHGVYAGRLSPNPLTPYPELFAAKVASYRARWPHLRKTAPQADRI</sequence>
<reference evidence="1" key="1">
    <citation type="submission" date="2011-02" db="EMBL/GenBank/DDBJ databases">
        <title>Complete sequence of Acidovorax avenae subsp. avenae ATCC 19860.</title>
        <authorList>
            <consortium name="US DOE Joint Genome Institute"/>
            <person name="Lucas S."/>
            <person name="Copeland A."/>
            <person name="Lapidus A."/>
            <person name="Cheng J.-F."/>
            <person name="Goodwin L."/>
            <person name="Pitluck S."/>
            <person name="Chertkov O."/>
            <person name="Held B."/>
            <person name="Detter J.C."/>
            <person name="Han C."/>
            <person name="Tapia R."/>
            <person name="Land M."/>
            <person name="Hauser L."/>
            <person name="Kyrpides N."/>
            <person name="Ivanova N."/>
            <person name="Ovchinnikova G."/>
            <person name="Pagani I."/>
            <person name="Gordon S."/>
            <person name="Woyke T."/>
        </authorList>
    </citation>
    <scope>NUCLEOTIDE SEQUENCE</scope>
    <source>
        <strain evidence="1">ATCC 19860</strain>
    </source>
</reference>
<dbReference type="PANTHER" id="PTHR39166:SF1">
    <property type="entry name" value="BLL1166 PROTEIN"/>
    <property type="match status" value="1"/>
</dbReference>
<dbReference type="PANTHER" id="PTHR39166">
    <property type="entry name" value="BLL1166 PROTEIN"/>
    <property type="match status" value="1"/>
</dbReference>
<dbReference type="InterPro" id="IPR009267">
    <property type="entry name" value="NTP_transf_6"/>
</dbReference>
<dbReference type="AlphaFoldDB" id="F0Q7Q8"/>
<dbReference type="Pfam" id="PF06042">
    <property type="entry name" value="NTP_transf_6"/>
    <property type="match status" value="1"/>
</dbReference>
<dbReference type="HOGENOM" id="CLU_092842_0_0_4"/>
<proteinExistence type="predicted"/>
<evidence type="ECO:0000313" key="2">
    <source>
        <dbReference type="Proteomes" id="UP000002482"/>
    </source>
</evidence>
<dbReference type="OrthoDB" id="9805247at2"/>
<dbReference type="RefSeq" id="WP_013596707.1">
    <property type="nucleotide sequence ID" value="NC_015138.1"/>
</dbReference>
<dbReference type="EMBL" id="CP002521">
    <property type="protein sequence ID" value="ADX48240.1"/>
    <property type="molecule type" value="Genomic_DNA"/>
</dbReference>
<name>F0Q7Q8_PARA1</name>
<dbReference type="Proteomes" id="UP000002482">
    <property type="component" value="Chromosome"/>
</dbReference>
<gene>
    <name evidence="1" type="ordered locus">Acav_4357</name>
</gene>
<evidence type="ECO:0008006" key="3">
    <source>
        <dbReference type="Google" id="ProtNLM"/>
    </source>
</evidence>
<dbReference type="KEGG" id="aaa:Acav_4357"/>
<organism evidence="1 2">
    <name type="scientific">Paracidovorax avenae (strain ATCC 19860 / DSM 7227 / CCUG 15838 / JCM 20985 / LMG 2117 / NCPPB 1011)</name>
    <name type="common">Acidovorax avenae</name>
    <dbReference type="NCBI Taxonomy" id="643561"/>
    <lineage>
        <taxon>Bacteria</taxon>
        <taxon>Pseudomonadati</taxon>
        <taxon>Pseudomonadota</taxon>
        <taxon>Betaproteobacteria</taxon>
        <taxon>Burkholderiales</taxon>
        <taxon>Comamonadaceae</taxon>
        <taxon>Paracidovorax</taxon>
    </lineage>
</organism>
<keyword evidence="2" id="KW-1185">Reference proteome</keyword>
<evidence type="ECO:0000313" key="1">
    <source>
        <dbReference type="EMBL" id="ADX48240.1"/>
    </source>
</evidence>